<evidence type="ECO:0000313" key="3">
    <source>
        <dbReference type="EMBL" id="SDX73681.1"/>
    </source>
</evidence>
<accession>A0AAN4UTA5</accession>
<gene>
    <name evidence="2" type="ORF">GCM10008024_28280</name>
    <name evidence="3" type="ORF">SAMN05444006_1279</name>
</gene>
<evidence type="ECO:0000313" key="2">
    <source>
        <dbReference type="EMBL" id="GHE03736.1"/>
    </source>
</evidence>
<keyword evidence="4" id="KW-1185">Reference proteome</keyword>
<evidence type="ECO:0000313" key="5">
    <source>
        <dbReference type="Proteomes" id="UP000634647"/>
    </source>
</evidence>
<dbReference type="Pfam" id="PF20057">
    <property type="entry name" value="DUF6456"/>
    <property type="match status" value="1"/>
</dbReference>
<name>A0AAN4UTA5_9RHOB</name>
<evidence type="ECO:0000259" key="1">
    <source>
        <dbReference type="Pfam" id="PF20057"/>
    </source>
</evidence>
<organism evidence="2 5">
    <name type="scientific">Allgaiera indica</name>
    <dbReference type="NCBI Taxonomy" id="765699"/>
    <lineage>
        <taxon>Bacteria</taxon>
        <taxon>Pseudomonadati</taxon>
        <taxon>Pseudomonadota</taxon>
        <taxon>Alphaproteobacteria</taxon>
        <taxon>Rhodobacterales</taxon>
        <taxon>Paracoccaceae</taxon>
        <taxon>Allgaiera</taxon>
    </lineage>
</organism>
<reference evidence="2" key="1">
    <citation type="journal article" date="2014" name="Int. J. Syst. Evol. Microbiol.">
        <title>Complete genome sequence of Corynebacterium casei LMG S-19264T (=DSM 44701T), isolated from a smear-ripened cheese.</title>
        <authorList>
            <consortium name="US DOE Joint Genome Institute (JGI-PGF)"/>
            <person name="Walter F."/>
            <person name="Albersmeier A."/>
            <person name="Kalinowski J."/>
            <person name="Ruckert C."/>
        </authorList>
    </citation>
    <scope>NUCLEOTIDE SEQUENCE</scope>
    <source>
        <strain evidence="2">CGMCC 1.10859</strain>
    </source>
</reference>
<sequence length="282" mass="30241">MPALTPDFISPYLRHTLHGETIRGVARDMGVDPSTISRRVRRVEDMIDCPIWAYILEAIAADAAQTRDPGTRYSLADLLRHLGTSAEEVDAAARKMASTPRRSRKRALILIGADMERAAIMAGDVVMGSLGRPAVLGMLLSGKAEIHSKIGRVACLRYVETEAHAPIPDPEENPAPRVRYSAPLPLVATVETAARRSASPINAGHLRIARAMAEAAEIDPESFRGTLNSLGLGPDLTAILRTLTLDGLGFQEAEKALEWPARSAKLVCAIALDLAAARGFAA</sequence>
<comment type="caution">
    <text evidence="2">The sequence shown here is derived from an EMBL/GenBank/DDBJ whole genome shotgun (WGS) entry which is preliminary data.</text>
</comment>
<feature type="domain" description="DUF6456" evidence="1">
    <location>
        <begin position="232"/>
        <end position="273"/>
    </location>
</feature>
<reference evidence="3 4" key="2">
    <citation type="submission" date="2016-10" db="EMBL/GenBank/DDBJ databases">
        <authorList>
            <person name="Varghese N."/>
            <person name="Submissions S."/>
        </authorList>
    </citation>
    <scope>NUCLEOTIDE SEQUENCE [LARGE SCALE GENOMIC DNA]</scope>
    <source>
        <strain evidence="3 4">DSM 24802</strain>
    </source>
</reference>
<dbReference type="RefSeq" id="WP_035839900.1">
    <property type="nucleotide sequence ID" value="NZ_BNAB01000013.1"/>
</dbReference>
<dbReference type="InterPro" id="IPR045599">
    <property type="entry name" value="DUF6456"/>
</dbReference>
<dbReference type="AlphaFoldDB" id="A0AAN4UTA5"/>
<dbReference type="Proteomes" id="UP000634647">
    <property type="component" value="Unassembled WGS sequence"/>
</dbReference>
<dbReference type="EMBL" id="FNOB01000027">
    <property type="protein sequence ID" value="SDX73681.1"/>
    <property type="molecule type" value="Genomic_DNA"/>
</dbReference>
<reference evidence="2" key="3">
    <citation type="submission" date="2023-06" db="EMBL/GenBank/DDBJ databases">
        <authorList>
            <person name="Sun Q."/>
            <person name="Zhou Y."/>
        </authorList>
    </citation>
    <scope>NUCLEOTIDE SEQUENCE</scope>
    <source>
        <strain evidence="2">CGMCC 1.10859</strain>
    </source>
</reference>
<evidence type="ECO:0000313" key="4">
    <source>
        <dbReference type="Proteomes" id="UP000199541"/>
    </source>
</evidence>
<dbReference type="Proteomes" id="UP000199541">
    <property type="component" value="Unassembled WGS sequence"/>
</dbReference>
<protein>
    <recommendedName>
        <fullName evidence="1">DUF6456 domain-containing protein</fullName>
    </recommendedName>
</protein>
<proteinExistence type="predicted"/>
<dbReference type="EMBL" id="BNAB01000013">
    <property type="protein sequence ID" value="GHE03736.1"/>
    <property type="molecule type" value="Genomic_DNA"/>
</dbReference>